<keyword evidence="3" id="KW-1185">Reference proteome</keyword>
<proteinExistence type="predicted"/>
<comment type="caution">
    <text evidence="2">The sequence shown here is derived from an EMBL/GenBank/DDBJ whole genome shotgun (WGS) entry which is preliminary data.</text>
</comment>
<reference evidence="2" key="1">
    <citation type="journal article" date="2022" name="bioRxiv">
        <title>Sequencing and chromosome-scale assembly of the giantPleurodeles waltlgenome.</title>
        <authorList>
            <person name="Brown T."/>
            <person name="Elewa A."/>
            <person name="Iarovenko S."/>
            <person name="Subramanian E."/>
            <person name="Araus A.J."/>
            <person name="Petzold A."/>
            <person name="Susuki M."/>
            <person name="Suzuki K.-i.T."/>
            <person name="Hayashi T."/>
            <person name="Toyoda A."/>
            <person name="Oliveira C."/>
            <person name="Osipova E."/>
            <person name="Leigh N.D."/>
            <person name="Simon A."/>
            <person name="Yun M.H."/>
        </authorList>
    </citation>
    <scope>NUCLEOTIDE SEQUENCE</scope>
    <source>
        <strain evidence="2">20211129_DDA</strain>
        <tissue evidence="2">Liver</tissue>
    </source>
</reference>
<evidence type="ECO:0000313" key="2">
    <source>
        <dbReference type="EMBL" id="KAJ1134821.1"/>
    </source>
</evidence>
<protein>
    <submittedName>
        <fullName evidence="2">Uncharacterized protein</fullName>
    </submittedName>
</protein>
<dbReference type="Proteomes" id="UP001066276">
    <property type="component" value="Chromosome 6"/>
</dbReference>
<feature type="region of interest" description="Disordered" evidence="1">
    <location>
        <begin position="47"/>
        <end position="70"/>
    </location>
</feature>
<accession>A0AAV7Q356</accession>
<evidence type="ECO:0000256" key="1">
    <source>
        <dbReference type="SAM" id="MobiDB-lite"/>
    </source>
</evidence>
<feature type="compositionally biased region" description="Basic and acidic residues" evidence="1">
    <location>
        <begin position="47"/>
        <end position="62"/>
    </location>
</feature>
<name>A0AAV7Q356_PLEWA</name>
<dbReference type="AlphaFoldDB" id="A0AAV7Q356"/>
<organism evidence="2 3">
    <name type="scientific">Pleurodeles waltl</name>
    <name type="common">Iberian ribbed newt</name>
    <dbReference type="NCBI Taxonomy" id="8319"/>
    <lineage>
        <taxon>Eukaryota</taxon>
        <taxon>Metazoa</taxon>
        <taxon>Chordata</taxon>
        <taxon>Craniata</taxon>
        <taxon>Vertebrata</taxon>
        <taxon>Euteleostomi</taxon>
        <taxon>Amphibia</taxon>
        <taxon>Batrachia</taxon>
        <taxon>Caudata</taxon>
        <taxon>Salamandroidea</taxon>
        <taxon>Salamandridae</taxon>
        <taxon>Pleurodelinae</taxon>
        <taxon>Pleurodeles</taxon>
    </lineage>
</organism>
<evidence type="ECO:0000313" key="3">
    <source>
        <dbReference type="Proteomes" id="UP001066276"/>
    </source>
</evidence>
<gene>
    <name evidence="2" type="ORF">NDU88_001267</name>
</gene>
<sequence>MKGSGRGVSCCRAPLPELNIRLAERHAARHFSAGSRFDLQCLYGSDKKKDNQKKQVEEDQKVVRGARRGP</sequence>
<dbReference type="EMBL" id="JANPWB010000010">
    <property type="protein sequence ID" value="KAJ1134821.1"/>
    <property type="molecule type" value="Genomic_DNA"/>
</dbReference>